<evidence type="ECO:0000313" key="8">
    <source>
        <dbReference type="EMBL" id="KKQ72376.1"/>
    </source>
</evidence>
<proteinExistence type="predicted"/>
<evidence type="ECO:0000256" key="6">
    <source>
        <dbReference type="RuleBase" id="RU368020"/>
    </source>
</evidence>
<dbReference type="Proteomes" id="UP000034498">
    <property type="component" value="Unassembled WGS sequence"/>
</dbReference>
<evidence type="ECO:0000256" key="3">
    <source>
        <dbReference type="ARBA" id="ARBA00022982"/>
    </source>
</evidence>
<dbReference type="EMBL" id="LBUX01000045">
    <property type="protein sequence ID" value="KKQ72376.1"/>
    <property type="molecule type" value="Genomic_DNA"/>
</dbReference>
<keyword evidence="1 6" id="KW-0813">Transport</keyword>
<dbReference type="GO" id="GO:0005506">
    <property type="term" value="F:iron ion binding"/>
    <property type="evidence" value="ECO:0007669"/>
    <property type="project" value="UniProtKB-UniRule"/>
</dbReference>
<reference evidence="8 9" key="1">
    <citation type="journal article" date="2015" name="Nature">
        <title>rRNA introns, odd ribosomes, and small enigmatic genomes across a large radiation of phyla.</title>
        <authorList>
            <person name="Brown C.T."/>
            <person name="Hug L.A."/>
            <person name="Thomas B.C."/>
            <person name="Sharon I."/>
            <person name="Castelle C.J."/>
            <person name="Singh A."/>
            <person name="Wilkins M.J."/>
            <person name="Williams K.H."/>
            <person name="Banfield J.F."/>
        </authorList>
    </citation>
    <scope>NUCLEOTIDE SEQUENCE [LARGE SCALE GENOMIC DNA]</scope>
</reference>
<dbReference type="GO" id="GO:0009055">
    <property type="term" value="F:electron transfer activity"/>
    <property type="evidence" value="ECO:0007669"/>
    <property type="project" value="UniProtKB-UniRule"/>
</dbReference>
<dbReference type="PANTHER" id="PTHR36923:SF3">
    <property type="entry name" value="FERREDOXIN"/>
    <property type="match status" value="1"/>
</dbReference>
<dbReference type="AlphaFoldDB" id="A0A0G0N5F3"/>
<dbReference type="InterPro" id="IPR051269">
    <property type="entry name" value="Fe-S_cluster_ET"/>
</dbReference>
<dbReference type="PANTHER" id="PTHR36923">
    <property type="entry name" value="FERREDOXIN"/>
    <property type="match status" value="1"/>
</dbReference>
<evidence type="ECO:0000256" key="1">
    <source>
        <dbReference type="ARBA" id="ARBA00022448"/>
    </source>
</evidence>
<evidence type="ECO:0000256" key="5">
    <source>
        <dbReference type="ARBA" id="ARBA00023014"/>
    </source>
</evidence>
<feature type="domain" description="4Fe-4S ferredoxin-type" evidence="7">
    <location>
        <begin position="13"/>
        <end position="41"/>
    </location>
</feature>
<dbReference type="GO" id="GO:0051536">
    <property type="term" value="F:iron-sulfur cluster binding"/>
    <property type="evidence" value="ECO:0007669"/>
    <property type="project" value="UniProtKB-KW"/>
</dbReference>
<accession>A0A0G0N5F3</accession>
<name>A0A0G0N5F3_9BACT</name>
<evidence type="ECO:0000259" key="7">
    <source>
        <dbReference type="PROSITE" id="PS51379"/>
    </source>
</evidence>
<comment type="function">
    <text evidence="6">Ferredoxins are iron-sulfur proteins that transfer electrons in a wide variety of metabolic reactions.</text>
</comment>
<keyword evidence="2 6" id="KW-0479">Metal-binding</keyword>
<gene>
    <name evidence="8" type="ORF">US94_C0045G0005</name>
</gene>
<feature type="domain" description="4Fe-4S ferredoxin-type" evidence="7">
    <location>
        <begin position="42"/>
        <end position="74"/>
    </location>
</feature>
<dbReference type="InterPro" id="IPR001080">
    <property type="entry name" value="3Fe4S_ferredoxin"/>
</dbReference>
<evidence type="ECO:0000256" key="4">
    <source>
        <dbReference type="ARBA" id="ARBA00023004"/>
    </source>
</evidence>
<dbReference type="Pfam" id="PF13370">
    <property type="entry name" value="Fer4_13"/>
    <property type="match status" value="1"/>
</dbReference>
<keyword evidence="3 6" id="KW-0249">Electron transport</keyword>
<dbReference type="PRINTS" id="PR00352">
    <property type="entry name" value="3FE4SFRDOXIN"/>
</dbReference>
<dbReference type="PROSITE" id="PS51379">
    <property type="entry name" value="4FE4S_FER_2"/>
    <property type="match status" value="2"/>
</dbReference>
<evidence type="ECO:0000256" key="2">
    <source>
        <dbReference type="ARBA" id="ARBA00022723"/>
    </source>
</evidence>
<protein>
    <recommendedName>
        <fullName evidence="6">Ferredoxin</fullName>
    </recommendedName>
</protein>
<evidence type="ECO:0000313" key="9">
    <source>
        <dbReference type="Proteomes" id="UP000034498"/>
    </source>
</evidence>
<keyword evidence="4 6" id="KW-0408">Iron</keyword>
<sequence length="80" mass="8746">MDEPTNEQKPNEKVITIDKAKCIGCGLCVTTCQDVFELGDDGKAHVKDAAACANSNCQEAIDECPAKAISWEEEQEEKKE</sequence>
<dbReference type="Gene3D" id="3.30.70.20">
    <property type="match status" value="1"/>
</dbReference>
<organism evidence="8 9">
    <name type="scientific">Berkelbacteria bacterium GW2011_GWB1_38_5</name>
    <dbReference type="NCBI Taxonomy" id="1618336"/>
    <lineage>
        <taxon>Bacteria</taxon>
        <taxon>Candidatus Berkelbacteria</taxon>
    </lineage>
</organism>
<dbReference type="SUPFAM" id="SSF54862">
    <property type="entry name" value="4Fe-4S ferredoxins"/>
    <property type="match status" value="1"/>
</dbReference>
<dbReference type="STRING" id="1618336.US94_C0045G0005"/>
<keyword evidence="5 6" id="KW-0411">Iron-sulfur</keyword>
<comment type="caution">
    <text evidence="8">The sequence shown here is derived from an EMBL/GenBank/DDBJ whole genome shotgun (WGS) entry which is preliminary data.</text>
</comment>
<dbReference type="InterPro" id="IPR017896">
    <property type="entry name" value="4Fe4S_Fe-S-bd"/>
</dbReference>